<name>A0A9P3LEF9_9APHY</name>
<dbReference type="EMBL" id="BPQB01000022">
    <property type="protein sequence ID" value="GJE91569.1"/>
    <property type="molecule type" value="Genomic_DNA"/>
</dbReference>
<keyword evidence="2" id="KW-0175">Coiled coil</keyword>
<dbReference type="Pfam" id="PF07938">
    <property type="entry name" value="Fungal_lectin"/>
    <property type="match status" value="1"/>
</dbReference>
<dbReference type="SMART" id="SM00915">
    <property type="entry name" value="Jacalin"/>
    <property type="match status" value="1"/>
</dbReference>
<feature type="domain" description="Jacalin-type lectin" evidence="3">
    <location>
        <begin position="317"/>
        <end position="456"/>
    </location>
</feature>
<protein>
    <submittedName>
        <fullName evidence="4">Jacalin-like lectin domain-containing protein</fullName>
    </submittedName>
</protein>
<dbReference type="SUPFAM" id="SSF51101">
    <property type="entry name" value="Mannose-binding lectins"/>
    <property type="match status" value="1"/>
</dbReference>
<evidence type="ECO:0000256" key="1">
    <source>
        <dbReference type="ARBA" id="ARBA00009042"/>
    </source>
</evidence>
<dbReference type="InterPro" id="IPR036404">
    <property type="entry name" value="Jacalin-like_lectin_dom_sf"/>
</dbReference>
<comment type="caution">
    <text evidence="4">The sequence shown here is derived from an EMBL/GenBank/DDBJ whole genome shotgun (WGS) entry which is preliminary data.</text>
</comment>
<feature type="coiled-coil region" evidence="2">
    <location>
        <begin position="629"/>
        <end position="685"/>
    </location>
</feature>
<evidence type="ECO:0000256" key="2">
    <source>
        <dbReference type="SAM" id="Coils"/>
    </source>
</evidence>
<keyword evidence="5" id="KW-1185">Reference proteome</keyword>
<dbReference type="InterPro" id="IPR012475">
    <property type="entry name" value="Fungal_lectin"/>
</dbReference>
<organism evidence="4 5">
    <name type="scientific">Phanerochaete sordida</name>
    <dbReference type="NCBI Taxonomy" id="48140"/>
    <lineage>
        <taxon>Eukaryota</taxon>
        <taxon>Fungi</taxon>
        <taxon>Dikarya</taxon>
        <taxon>Basidiomycota</taxon>
        <taxon>Agaricomycotina</taxon>
        <taxon>Agaricomycetes</taxon>
        <taxon>Polyporales</taxon>
        <taxon>Phanerochaetaceae</taxon>
        <taxon>Phanerochaete</taxon>
    </lineage>
</organism>
<sequence>MPLPLRSTTLTAAVYGNGIRVHTKTSEGFVREVGNDTTRKQFADAMRRGDVGVVNHSDGWFTGDAAFQCNPESALCSFGWGDSSLSVFCQDEFGNIRERRFSGALGWELTDFVEENTLMGTNIAVVYSADASRVVLFFQDADGDICARTAHNGVFELSSVAIGRGPLGCGIGATAWDDLREIRLYFQDEFFRICEYQGTFGGKFQNLGTQFPFVYDYCVGDITAVSWNEGAQIRLYIQDKYNSIVEWAHSYQKWTQGTFKAAALPNADIIAFVRDSYPVPGYSLFVIWAGQDQKLYQSVWSTLQTGWSAPHEIASVRSTGNVVGQFVGDYFSDEDENTDRKAITLVQVCVNGGAVVGLALAYTDQTTTGWHGSGLGTVHEFALADTEDITTISYVEDAERLLGLSFTTSKGNQSPWYGAQGLESNTLTWTFGGHALGGFYGTADSVLRGLAPIWTTRIRGIDAGRLAELLRRALALAASVRESDAVFGALRVRADAYRTRPRAGLGEAAAKVMDGVVGTARSIEYLYDLETAHRRARLGPDADRRSNLRAQTGIAKTSADEVEFALKRLSEEYTAIHSEGNSLAHDVDAAYTRVQRDTTALQIFFAQIVTTIRDIEATMESLATSIALSEDEEADARAKEQKQRALTERAAKADLLNVSRYNRLLESAQKDLGEATKRTADFKAQQARLADDKDKLRAFRAEAEAALARIEATRVSLHVLISDEKASQLSSAALSESLAAIYKSTIPLDDHTKARGFAAALLAVIRHALSIELLRTQLRFDAAKLELVLSDIANSAY</sequence>
<dbReference type="Gene3D" id="2.40.128.190">
    <property type="match status" value="1"/>
</dbReference>
<dbReference type="Pfam" id="PF01419">
    <property type="entry name" value="Jacalin"/>
    <property type="match status" value="1"/>
</dbReference>
<dbReference type="Gene3D" id="2.120.10.70">
    <property type="entry name" value="Fucose-specific lectin"/>
    <property type="match status" value="1"/>
</dbReference>
<gene>
    <name evidence="4" type="ORF">PsYK624_077190</name>
</gene>
<proteinExistence type="inferred from homology"/>
<dbReference type="Gene3D" id="2.100.10.30">
    <property type="entry name" value="Jacalin-like lectin domain"/>
    <property type="match status" value="1"/>
</dbReference>
<dbReference type="SUPFAM" id="SSF89372">
    <property type="entry name" value="Fucose-specific lectin"/>
    <property type="match status" value="1"/>
</dbReference>
<dbReference type="Proteomes" id="UP000703269">
    <property type="component" value="Unassembled WGS sequence"/>
</dbReference>
<accession>A0A9P3LEF9</accession>
<reference evidence="4 5" key="1">
    <citation type="submission" date="2021-08" db="EMBL/GenBank/DDBJ databases">
        <title>Draft Genome Sequence of Phanerochaete sordida strain YK-624.</title>
        <authorList>
            <person name="Mori T."/>
            <person name="Dohra H."/>
            <person name="Suzuki T."/>
            <person name="Kawagishi H."/>
            <person name="Hirai H."/>
        </authorList>
    </citation>
    <scope>NUCLEOTIDE SEQUENCE [LARGE SCALE GENOMIC DNA]</scope>
    <source>
        <strain evidence="4 5">YK-624</strain>
    </source>
</reference>
<evidence type="ECO:0000313" key="5">
    <source>
        <dbReference type="Proteomes" id="UP000703269"/>
    </source>
</evidence>
<dbReference type="AlphaFoldDB" id="A0A9P3LEF9"/>
<evidence type="ECO:0000259" key="3">
    <source>
        <dbReference type="PROSITE" id="PS51752"/>
    </source>
</evidence>
<dbReference type="PROSITE" id="PS51752">
    <property type="entry name" value="JACALIN_LECTIN"/>
    <property type="match status" value="1"/>
</dbReference>
<dbReference type="InterPro" id="IPR001229">
    <property type="entry name" value="Jacalin-like_lectin_dom"/>
</dbReference>
<evidence type="ECO:0000313" key="4">
    <source>
        <dbReference type="EMBL" id="GJE91569.1"/>
    </source>
</evidence>
<comment type="similarity">
    <text evidence="1">Belongs to the fungal fucose-specific lectin family.</text>
</comment>
<dbReference type="OrthoDB" id="2802265at2759"/>